<dbReference type="RefSeq" id="WP_030202869.1">
    <property type="nucleotide sequence ID" value="NZ_BMNZ01000006.1"/>
</dbReference>
<evidence type="ECO:0000256" key="1">
    <source>
        <dbReference type="SAM" id="SignalP"/>
    </source>
</evidence>
<dbReference type="InterPro" id="IPR046266">
    <property type="entry name" value="DUF6299"/>
</dbReference>
<feature type="signal peptide" evidence="1">
    <location>
        <begin position="1"/>
        <end position="26"/>
    </location>
</feature>
<feature type="chain" id="PRO_5045433663" description="DUF6299 domain-containing protein" evidence="1">
    <location>
        <begin position="27"/>
        <end position="271"/>
    </location>
</feature>
<evidence type="ECO:0000313" key="4">
    <source>
        <dbReference type="Proteomes" id="UP000623461"/>
    </source>
</evidence>
<organism evidence="3 4">
    <name type="scientific">Terrabacter tumescens</name>
    <dbReference type="NCBI Taxonomy" id="60443"/>
    <lineage>
        <taxon>Bacteria</taxon>
        <taxon>Bacillati</taxon>
        <taxon>Actinomycetota</taxon>
        <taxon>Actinomycetes</taxon>
        <taxon>Micrococcales</taxon>
        <taxon>Intrasporangiaceae</taxon>
        <taxon>Terrabacter</taxon>
    </lineage>
</organism>
<gene>
    <name evidence="3" type="ORF">GCM10009721_33560</name>
</gene>
<evidence type="ECO:0000313" key="3">
    <source>
        <dbReference type="EMBL" id="GGN03535.1"/>
    </source>
</evidence>
<name>A0ABQ2IAU3_9MICO</name>
<dbReference type="Proteomes" id="UP000623461">
    <property type="component" value="Unassembled WGS sequence"/>
</dbReference>
<feature type="domain" description="DUF6299" evidence="2">
    <location>
        <begin position="159"/>
        <end position="241"/>
    </location>
</feature>
<comment type="caution">
    <text evidence="3">The sequence shown here is derived from an EMBL/GenBank/DDBJ whole genome shotgun (WGS) entry which is preliminary data.</text>
</comment>
<accession>A0ABQ2IAU3</accession>
<sequence>MRAPRLLVALAAAALLGPLGATTASAAPTNDTSAGATAVTSLPTTVTQDTSTATTDALDATLNEQCGAPATNGSVWFTYTDPTGDGLLVDLAQSDFTAGVMIVQGDPTAGGFLVACGPEAVAVRGEAGTTYYVMAFSDTPERIGGTLVASFEPLPPAPVSTLTVDPRATAYKDGSLKLTGSYSCSNANGFFSDIEGQVVQRVGRVKIAGFFFTSPLECDGAVHPWEAFAFSDNGLFAGGKAANVSIVFACGDFDCATTAVEQSVQVSRNGK</sequence>
<proteinExistence type="predicted"/>
<dbReference type="Pfam" id="PF19816">
    <property type="entry name" value="DUF6299"/>
    <property type="match status" value="1"/>
</dbReference>
<dbReference type="EMBL" id="BMNZ01000006">
    <property type="protein sequence ID" value="GGN03535.1"/>
    <property type="molecule type" value="Genomic_DNA"/>
</dbReference>
<protein>
    <recommendedName>
        <fullName evidence="2">DUF6299 domain-containing protein</fullName>
    </recommendedName>
</protein>
<reference evidence="4" key="1">
    <citation type="journal article" date="2019" name="Int. J. Syst. Evol. Microbiol.">
        <title>The Global Catalogue of Microorganisms (GCM) 10K type strain sequencing project: providing services to taxonomists for standard genome sequencing and annotation.</title>
        <authorList>
            <consortium name="The Broad Institute Genomics Platform"/>
            <consortium name="The Broad Institute Genome Sequencing Center for Infectious Disease"/>
            <person name="Wu L."/>
            <person name="Ma J."/>
        </authorList>
    </citation>
    <scope>NUCLEOTIDE SEQUENCE [LARGE SCALE GENOMIC DNA]</scope>
    <source>
        <strain evidence="4">JCM 1365</strain>
    </source>
</reference>
<keyword evidence="1" id="KW-0732">Signal</keyword>
<keyword evidence="4" id="KW-1185">Reference proteome</keyword>
<evidence type="ECO:0000259" key="2">
    <source>
        <dbReference type="Pfam" id="PF19816"/>
    </source>
</evidence>